<dbReference type="RefSeq" id="WP_053430760.1">
    <property type="nucleotide sequence ID" value="NZ_LILD02000088.1"/>
</dbReference>
<dbReference type="PATRIC" id="fig|136160.3.peg.1537"/>
<name>A0A0M0KIB0_ALKHA</name>
<gene>
    <name evidence="1" type="ORF">AMD02_06195</name>
</gene>
<proteinExistence type="predicted"/>
<evidence type="ECO:0000313" key="1">
    <source>
        <dbReference type="EMBL" id="KOO38494.1"/>
    </source>
</evidence>
<dbReference type="InterPro" id="IPR046618">
    <property type="entry name" value="DUF6731"/>
</dbReference>
<accession>A0A0M0KIB0</accession>
<protein>
    <submittedName>
        <fullName evidence="1">Uncharacterized protein</fullName>
    </submittedName>
</protein>
<dbReference type="EMBL" id="LILD01000001">
    <property type="protein sequence ID" value="KOO38494.1"/>
    <property type="molecule type" value="Genomic_DNA"/>
</dbReference>
<organism evidence="1">
    <name type="scientific">Halalkalibacterium halodurans</name>
    <name type="common">Bacillus halodurans</name>
    <dbReference type="NCBI Taxonomy" id="86665"/>
    <lineage>
        <taxon>Bacteria</taxon>
        <taxon>Bacillati</taxon>
        <taxon>Bacillota</taxon>
        <taxon>Bacilli</taxon>
        <taxon>Bacillales</taxon>
        <taxon>Bacillaceae</taxon>
        <taxon>Halalkalibacterium (ex Joshi et al. 2022)</taxon>
    </lineage>
</organism>
<sequence length="308" mass="35478">MAKSKLVGFNFFRPKCTNEKGKITNINLVPLFEELRKRYQKGKETATDVTKKTEYKIVYNYNGEPVRLSNIELDVNSQYYHLLFERLHYDLPNKTTLHGESEVLDLSKEEYIGHEVSVLYDPYTHVLMIQRNRNSLGPSAIEQIFKALLSEAGTTNNFVMPMISDKGAKKRAFKQSAYRKIQMKVVGAQANGIVEKLTGKKAEGLDFVEIQFSTSPARIDSLDQEFSKEILQRYSEKDEVKKLSIRARENDDSPVEPIDLIDHKLQAYTHMKLDPKRKLNPFAVFANMVKIYNDSEHGGFKNKIIRMS</sequence>
<dbReference type="Pfam" id="PF20505">
    <property type="entry name" value="DUF6731"/>
    <property type="match status" value="1"/>
</dbReference>
<dbReference type="AlphaFoldDB" id="A0A0M0KIB0"/>
<comment type="caution">
    <text evidence="1">The sequence shown here is derived from an EMBL/GenBank/DDBJ whole genome shotgun (WGS) entry which is preliminary data.</text>
</comment>
<reference evidence="1" key="1">
    <citation type="submission" date="2015-08" db="EMBL/GenBank/DDBJ databases">
        <title>Complete DNA Sequence of Pseudomonas syringae pv. actinidiae, the Causal Agent of Kiwifruit Canker Disease.</title>
        <authorList>
            <person name="Rikkerink E.H.A."/>
            <person name="Fineran P.C."/>
        </authorList>
    </citation>
    <scope>NUCLEOTIDE SEQUENCE</scope>
    <source>
        <strain evidence="1">DSM 13666</strain>
    </source>
</reference>